<evidence type="ECO:0000313" key="3">
    <source>
        <dbReference type="Proteomes" id="UP000427716"/>
    </source>
</evidence>
<proteinExistence type="predicted"/>
<dbReference type="AlphaFoldDB" id="A0A6I6D4K7"/>
<organism evidence="2 3">
    <name type="scientific">Guyparkeria halophila</name>
    <dbReference type="NCBI Taxonomy" id="47960"/>
    <lineage>
        <taxon>Bacteria</taxon>
        <taxon>Pseudomonadati</taxon>
        <taxon>Pseudomonadota</taxon>
        <taxon>Gammaproteobacteria</taxon>
        <taxon>Chromatiales</taxon>
        <taxon>Thioalkalibacteraceae</taxon>
        <taxon>Guyparkeria</taxon>
    </lineage>
</organism>
<dbReference type="InterPro" id="IPR055346">
    <property type="entry name" value="Fe-S_cluster_assembly_SufBD"/>
</dbReference>
<dbReference type="InterPro" id="IPR037284">
    <property type="entry name" value="SUF_FeS_clus_asmbl_SufBD_sf"/>
</dbReference>
<dbReference type="GO" id="GO:0016226">
    <property type="term" value="P:iron-sulfur cluster assembly"/>
    <property type="evidence" value="ECO:0007669"/>
    <property type="project" value="InterPro"/>
</dbReference>
<protein>
    <submittedName>
        <fullName evidence="2">Fe-S cluster assembly protein SufD</fullName>
    </submittedName>
</protein>
<dbReference type="SUPFAM" id="SSF101960">
    <property type="entry name" value="Stabilizer of iron transporter SufD"/>
    <property type="match status" value="1"/>
</dbReference>
<dbReference type="Proteomes" id="UP000427716">
    <property type="component" value="Chromosome"/>
</dbReference>
<dbReference type="NCBIfam" id="TIGR01981">
    <property type="entry name" value="sufD"/>
    <property type="match status" value="1"/>
</dbReference>
<name>A0A6I6D4K7_9GAMM</name>
<feature type="domain" description="SUF system FeS cluster assembly SufBD core" evidence="1">
    <location>
        <begin position="167"/>
        <end position="395"/>
    </location>
</feature>
<dbReference type="RefSeq" id="WP_156573915.1">
    <property type="nucleotide sequence ID" value="NZ_CP046415.1"/>
</dbReference>
<dbReference type="Pfam" id="PF01458">
    <property type="entry name" value="SUFBD_core"/>
    <property type="match status" value="1"/>
</dbReference>
<evidence type="ECO:0000313" key="2">
    <source>
        <dbReference type="EMBL" id="QGT78484.1"/>
    </source>
</evidence>
<dbReference type="InterPro" id="IPR011542">
    <property type="entry name" value="SUF_FeS_clus_asmbl_SufD"/>
</dbReference>
<sequence length="431" mass="46920">MRQGLPDWLKTALPQTAAAPATIARTAREQVETLGLPGLRDEEWRWTNIRAIQRGNFSAPAGVGADIEPAIRLPLDNPLRLRFIDGVFQGVPNDAPEGLTLTALADADEATRQAAFSPKPAPSVENPNDALVTLNTAMAREGVVIDVAANATIERPIVIEWLDGATESVMSHPRVLVRLGQSAKATVVEHIETVGDQPAWRNSVIVSTIAANAALTHIALGLDGASRLATERSFASLERDARYHSYNVQLGGQMIRREYDIHVGGSGAHTDLIGLMMPRGKQVLDTHTRITHAAADTTSNEHYRTIADDAGRGIFKGRILIEEDAQRIEAYQSSNNLILSDNAEIDAKPELEIYADDVSCSHGATIGRLDQEALFYLRTRGVPLAEARGLLIAGFAQEVIDEIPLVELRDWLSIRLEERLGEQDLAGHETE</sequence>
<evidence type="ECO:0000259" key="1">
    <source>
        <dbReference type="Pfam" id="PF01458"/>
    </source>
</evidence>
<dbReference type="PANTHER" id="PTHR43575:SF1">
    <property type="entry name" value="PROTEIN ABCI7, CHLOROPLASTIC"/>
    <property type="match status" value="1"/>
</dbReference>
<dbReference type="PANTHER" id="PTHR43575">
    <property type="entry name" value="PROTEIN ABCI7, CHLOROPLASTIC"/>
    <property type="match status" value="1"/>
</dbReference>
<dbReference type="EMBL" id="CP046415">
    <property type="protein sequence ID" value="QGT78484.1"/>
    <property type="molecule type" value="Genomic_DNA"/>
</dbReference>
<accession>A0A6I6D4K7</accession>
<dbReference type="InterPro" id="IPR000825">
    <property type="entry name" value="SUF_FeS_clus_asmbl_SufBD_core"/>
</dbReference>
<reference evidence="2 3" key="1">
    <citation type="submission" date="2019-11" db="EMBL/GenBank/DDBJ databases">
        <authorList>
            <person name="Zhang J."/>
            <person name="Sun C."/>
        </authorList>
    </citation>
    <scope>NUCLEOTIDE SEQUENCE [LARGE SCALE GENOMIC DNA]</scope>
    <source>
        <strain evidence="3">sp2</strain>
    </source>
</reference>
<dbReference type="KEGG" id="ghl:GM160_05975"/>
<gene>
    <name evidence="2" type="primary">sufD</name>
    <name evidence="2" type="ORF">GM160_05975</name>
</gene>
<keyword evidence="3" id="KW-1185">Reference proteome</keyword>